<accession>A0A7C8I9P4</accession>
<sequence>MDALQEQHQQQTGKSTPTTAPQQPAPLAPVAVGARSSRNTIALHEKYQALGIQPPMLAFSGSSHEGWNVQTDFLGVKLEARGPFSNKQEAKEVLSGQALAVIKSQENDGTLRAVVRCKKSAGGGGVDSKGEPVVNYIGQLLEFQRARNADQPTYTDYQLGRYYSCTLTLESHPTPFGSTTTSFPSKKAARQDAARCAVEHFQAAGVWPKNIANVGGIKKKAKGPTAATTNNNNNNIKTESSQPQPQPLTNGAIGTESYASRVATLACTLSLTTPEWRYHPEQPGDNGGSGFHTVTCHFKNGGVNAGPIGEVRHQYGKKKAKEECAKRTLEYLEGVRERRVALGRRMMERVAEDDGGTGVVDGAAPRLREEREEGGVVVKMEEGEEQGVAVKMEEGEEQGVAVKMESSDGEDGFEDALEELDEAVIKGDV</sequence>
<keyword evidence="1" id="KW-0694">RNA-binding</keyword>
<dbReference type="Gene3D" id="3.30.160.20">
    <property type="match status" value="1"/>
</dbReference>
<dbReference type="PROSITE" id="PS50137">
    <property type="entry name" value="DS_RBD"/>
    <property type="match status" value="1"/>
</dbReference>
<feature type="compositionally biased region" description="Polar residues" evidence="2">
    <location>
        <begin position="239"/>
        <end position="249"/>
    </location>
</feature>
<feature type="region of interest" description="Disordered" evidence="2">
    <location>
        <begin position="1"/>
        <end position="33"/>
    </location>
</feature>
<feature type="compositionally biased region" description="Polar residues" evidence="2">
    <location>
        <begin position="1"/>
        <end position="15"/>
    </location>
</feature>
<evidence type="ECO:0000259" key="3">
    <source>
        <dbReference type="PROSITE" id="PS50137"/>
    </source>
</evidence>
<feature type="region of interest" description="Disordered" evidence="2">
    <location>
        <begin position="218"/>
        <end position="252"/>
    </location>
</feature>
<evidence type="ECO:0000313" key="5">
    <source>
        <dbReference type="Proteomes" id="UP000481861"/>
    </source>
</evidence>
<reference evidence="4 5" key="1">
    <citation type="submission" date="2020-01" db="EMBL/GenBank/DDBJ databases">
        <authorList>
            <consortium name="DOE Joint Genome Institute"/>
            <person name="Haridas S."/>
            <person name="Albert R."/>
            <person name="Binder M."/>
            <person name="Bloem J."/>
            <person name="Labutti K."/>
            <person name="Salamov A."/>
            <person name="Andreopoulos B."/>
            <person name="Baker S.E."/>
            <person name="Barry K."/>
            <person name="Bills G."/>
            <person name="Bluhm B.H."/>
            <person name="Cannon C."/>
            <person name="Castanera R."/>
            <person name="Culley D.E."/>
            <person name="Daum C."/>
            <person name="Ezra D."/>
            <person name="Gonzalez J.B."/>
            <person name="Henrissat B."/>
            <person name="Kuo A."/>
            <person name="Liang C."/>
            <person name="Lipzen A."/>
            <person name="Lutzoni F."/>
            <person name="Magnuson J."/>
            <person name="Mondo S."/>
            <person name="Nolan M."/>
            <person name="Ohm R."/>
            <person name="Pangilinan J."/>
            <person name="Park H.-J.H."/>
            <person name="Ramirez L."/>
            <person name="Alfaro M."/>
            <person name="Sun H."/>
            <person name="Tritt A."/>
            <person name="Yoshinaga Y."/>
            <person name="Zwiers L.-H.L."/>
            <person name="Turgeon B.G."/>
            <person name="Goodwin S.B."/>
            <person name="Spatafora J.W."/>
            <person name="Crous P.W."/>
            <person name="Grigoriev I.V."/>
        </authorList>
    </citation>
    <scope>NUCLEOTIDE SEQUENCE [LARGE SCALE GENOMIC DNA]</scope>
    <source>
        <strain evidence="4 5">CBS 611.86</strain>
    </source>
</reference>
<gene>
    <name evidence="4" type="ORF">BDV95DRAFT_499939</name>
</gene>
<feature type="compositionally biased region" description="Low complexity" evidence="2">
    <location>
        <begin position="223"/>
        <end position="238"/>
    </location>
</feature>
<organism evidence="4 5">
    <name type="scientific">Massariosphaeria phaeospora</name>
    <dbReference type="NCBI Taxonomy" id="100035"/>
    <lineage>
        <taxon>Eukaryota</taxon>
        <taxon>Fungi</taxon>
        <taxon>Dikarya</taxon>
        <taxon>Ascomycota</taxon>
        <taxon>Pezizomycotina</taxon>
        <taxon>Dothideomycetes</taxon>
        <taxon>Pleosporomycetidae</taxon>
        <taxon>Pleosporales</taxon>
        <taxon>Pleosporales incertae sedis</taxon>
        <taxon>Massariosphaeria</taxon>
    </lineage>
</organism>
<feature type="domain" description="DRBM" evidence="3">
    <location>
        <begin position="135"/>
        <end position="203"/>
    </location>
</feature>
<evidence type="ECO:0000256" key="1">
    <source>
        <dbReference type="PROSITE-ProRule" id="PRU00266"/>
    </source>
</evidence>
<protein>
    <recommendedName>
        <fullName evidence="3">DRBM domain-containing protein</fullName>
    </recommendedName>
</protein>
<evidence type="ECO:0000256" key="2">
    <source>
        <dbReference type="SAM" id="MobiDB-lite"/>
    </source>
</evidence>
<evidence type="ECO:0000313" key="4">
    <source>
        <dbReference type="EMBL" id="KAF2868670.1"/>
    </source>
</evidence>
<dbReference type="Proteomes" id="UP000481861">
    <property type="component" value="Unassembled WGS sequence"/>
</dbReference>
<name>A0A7C8I9P4_9PLEO</name>
<dbReference type="AlphaFoldDB" id="A0A7C8I9P4"/>
<proteinExistence type="predicted"/>
<dbReference type="GO" id="GO:0003723">
    <property type="term" value="F:RNA binding"/>
    <property type="evidence" value="ECO:0007669"/>
    <property type="project" value="UniProtKB-UniRule"/>
</dbReference>
<comment type="caution">
    <text evidence="4">The sequence shown here is derived from an EMBL/GenBank/DDBJ whole genome shotgun (WGS) entry which is preliminary data.</text>
</comment>
<keyword evidence="5" id="KW-1185">Reference proteome</keyword>
<dbReference type="SUPFAM" id="SSF54768">
    <property type="entry name" value="dsRNA-binding domain-like"/>
    <property type="match status" value="1"/>
</dbReference>
<dbReference type="OrthoDB" id="5222339at2759"/>
<dbReference type="EMBL" id="JAADJZ010000018">
    <property type="protein sequence ID" value="KAF2868670.1"/>
    <property type="molecule type" value="Genomic_DNA"/>
</dbReference>
<dbReference type="InterPro" id="IPR014720">
    <property type="entry name" value="dsRBD_dom"/>
</dbReference>